<protein>
    <recommendedName>
        <fullName evidence="3">C-type lectin</fullName>
    </recommendedName>
</protein>
<feature type="non-terminal residue" evidence="1">
    <location>
        <position position="1"/>
    </location>
</feature>
<evidence type="ECO:0000313" key="1">
    <source>
        <dbReference type="EMBL" id="GMR52086.1"/>
    </source>
</evidence>
<dbReference type="AlphaFoldDB" id="A0AAN5CW37"/>
<accession>A0AAN5CW37</accession>
<dbReference type="InterPro" id="IPR016187">
    <property type="entry name" value="CTDL_fold"/>
</dbReference>
<organism evidence="1 2">
    <name type="scientific">Pristionchus mayeri</name>
    <dbReference type="NCBI Taxonomy" id="1317129"/>
    <lineage>
        <taxon>Eukaryota</taxon>
        <taxon>Metazoa</taxon>
        <taxon>Ecdysozoa</taxon>
        <taxon>Nematoda</taxon>
        <taxon>Chromadorea</taxon>
        <taxon>Rhabditida</taxon>
        <taxon>Rhabditina</taxon>
        <taxon>Diplogasteromorpha</taxon>
        <taxon>Diplogasteroidea</taxon>
        <taxon>Neodiplogasteridae</taxon>
        <taxon>Pristionchus</taxon>
    </lineage>
</organism>
<proteinExistence type="predicted"/>
<name>A0AAN5CW37_9BILA</name>
<gene>
    <name evidence="1" type="ORF">PMAYCL1PPCAC_22281</name>
</gene>
<evidence type="ECO:0000313" key="2">
    <source>
        <dbReference type="Proteomes" id="UP001328107"/>
    </source>
</evidence>
<dbReference type="SUPFAM" id="SSF56436">
    <property type="entry name" value="C-type lectin-like"/>
    <property type="match status" value="1"/>
</dbReference>
<comment type="caution">
    <text evidence="1">The sequence shown here is derived from an EMBL/GenBank/DDBJ whole genome shotgun (WGS) entry which is preliminary data.</text>
</comment>
<dbReference type="Proteomes" id="UP001328107">
    <property type="component" value="Unassembled WGS sequence"/>
</dbReference>
<feature type="non-terminal residue" evidence="1">
    <location>
        <position position="81"/>
    </location>
</feature>
<reference evidence="2" key="1">
    <citation type="submission" date="2022-10" db="EMBL/GenBank/DDBJ databases">
        <title>Genome assembly of Pristionchus species.</title>
        <authorList>
            <person name="Yoshida K."/>
            <person name="Sommer R.J."/>
        </authorList>
    </citation>
    <scope>NUCLEOTIDE SEQUENCE [LARGE SCALE GENOMIC DNA]</scope>
    <source>
        <strain evidence="2">RS5460</strain>
    </source>
</reference>
<sequence length="81" mass="8853">IFLQKSKFHTDTDSTGAKQLICHYDSGYICDEGEQSADIPGKCVATAHEKTNVADAEQYCKSLGMEIPSVNNGLENKMIRG</sequence>
<dbReference type="EMBL" id="BTRK01000005">
    <property type="protein sequence ID" value="GMR52086.1"/>
    <property type="molecule type" value="Genomic_DNA"/>
</dbReference>
<keyword evidence="2" id="KW-1185">Reference proteome</keyword>
<evidence type="ECO:0008006" key="3">
    <source>
        <dbReference type="Google" id="ProtNLM"/>
    </source>
</evidence>